<gene>
    <name evidence="1" type="ORF">M9H77_06335</name>
</gene>
<dbReference type="Proteomes" id="UP001060085">
    <property type="component" value="Linkage Group LG02"/>
</dbReference>
<sequence>MAVILSYNFPVLFTSSRFIIAIILIHFFLYPFANSVHFQVSRFSHDQHNIIYQGDAVTFAGTIELNRVDYMNRIGQVVYAGNVPIWDSNSGKVSDFTTHFSIIIDTQNLSDYGHGLAFFLAPVGFQIPLNSAGGFLGPNSSLSYGMDMMEAVQEWVTIGFSATTGQNVERNILLSWEFNSSLEIKQENGNIRRKKRKIALAVVLPVAVERRGGPRRFAYGDLALATNNFSKDRKLGEGGFGEVYRGYLVGLAMTVAVKKISKGSKQGKKEYITEVKIISSFRHRNLVQLIASALLYLHEEWEQCVIHRDIKSSNIMLNSNFKVKIGAFGLARLFDHELEIACGRKTSDVIQIDGNSETGLVEWIWNRYGKGELYSVIDQRLKGQFDPKRVECLVKVGIWSAHPDRNLRPSIRQVIQVLNF</sequence>
<name>A0ACC0BRT7_CATRO</name>
<evidence type="ECO:0000313" key="1">
    <source>
        <dbReference type="EMBL" id="KAI5675385.1"/>
    </source>
</evidence>
<organism evidence="1 2">
    <name type="scientific">Catharanthus roseus</name>
    <name type="common">Madagascar periwinkle</name>
    <name type="synonym">Vinca rosea</name>
    <dbReference type="NCBI Taxonomy" id="4058"/>
    <lineage>
        <taxon>Eukaryota</taxon>
        <taxon>Viridiplantae</taxon>
        <taxon>Streptophyta</taxon>
        <taxon>Embryophyta</taxon>
        <taxon>Tracheophyta</taxon>
        <taxon>Spermatophyta</taxon>
        <taxon>Magnoliopsida</taxon>
        <taxon>eudicotyledons</taxon>
        <taxon>Gunneridae</taxon>
        <taxon>Pentapetalae</taxon>
        <taxon>asterids</taxon>
        <taxon>lamiids</taxon>
        <taxon>Gentianales</taxon>
        <taxon>Apocynaceae</taxon>
        <taxon>Rauvolfioideae</taxon>
        <taxon>Vinceae</taxon>
        <taxon>Catharanthinae</taxon>
        <taxon>Catharanthus</taxon>
    </lineage>
</organism>
<evidence type="ECO:0000313" key="2">
    <source>
        <dbReference type="Proteomes" id="UP001060085"/>
    </source>
</evidence>
<reference evidence="2" key="1">
    <citation type="journal article" date="2023" name="Nat. Plants">
        <title>Single-cell RNA sequencing provides a high-resolution roadmap for understanding the multicellular compartmentation of specialized metabolism.</title>
        <authorList>
            <person name="Sun S."/>
            <person name="Shen X."/>
            <person name="Li Y."/>
            <person name="Li Y."/>
            <person name="Wang S."/>
            <person name="Li R."/>
            <person name="Zhang H."/>
            <person name="Shen G."/>
            <person name="Guo B."/>
            <person name="Wei J."/>
            <person name="Xu J."/>
            <person name="St-Pierre B."/>
            <person name="Chen S."/>
            <person name="Sun C."/>
        </authorList>
    </citation>
    <scope>NUCLEOTIDE SEQUENCE [LARGE SCALE GENOMIC DNA]</scope>
</reference>
<comment type="caution">
    <text evidence="1">The sequence shown here is derived from an EMBL/GenBank/DDBJ whole genome shotgun (WGS) entry which is preliminary data.</text>
</comment>
<keyword evidence="2" id="KW-1185">Reference proteome</keyword>
<accession>A0ACC0BRT7</accession>
<protein>
    <submittedName>
        <fullName evidence="1">Uncharacterized protein</fullName>
    </submittedName>
</protein>
<proteinExistence type="predicted"/>
<dbReference type="EMBL" id="CM044702">
    <property type="protein sequence ID" value="KAI5675385.1"/>
    <property type="molecule type" value="Genomic_DNA"/>
</dbReference>